<keyword evidence="6" id="KW-1185">Reference proteome</keyword>
<dbReference type="InterPro" id="IPR036188">
    <property type="entry name" value="FAD/NAD-bd_sf"/>
</dbReference>
<dbReference type="KEGG" id="rgr:FZ934_22710"/>
<organism evidence="5 6">
    <name type="scientific">Rhizobium grahamii</name>
    <dbReference type="NCBI Taxonomy" id="1120045"/>
    <lineage>
        <taxon>Bacteria</taxon>
        <taxon>Pseudomonadati</taxon>
        <taxon>Pseudomonadota</taxon>
        <taxon>Alphaproteobacteria</taxon>
        <taxon>Hyphomicrobiales</taxon>
        <taxon>Rhizobiaceae</taxon>
        <taxon>Rhizobium/Agrobacterium group</taxon>
        <taxon>Rhizobium</taxon>
    </lineage>
</organism>
<dbReference type="InterPro" id="IPR023753">
    <property type="entry name" value="FAD/NAD-binding_dom"/>
</dbReference>
<dbReference type="InterPro" id="IPR018490">
    <property type="entry name" value="cNMP-bd_dom_sf"/>
</dbReference>
<dbReference type="PRINTS" id="PR00469">
    <property type="entry name" value="PNDRDTASEII"/>
</dbReference>
<dbReference type="RefSeq" id="WP_153273095.1">
    <property type="nucleotide sequence ID" value="NZ_CP043499.1"/>
</dbReference>
<dbReference type="GO" id="GO:0016491">
    <property type="term" value="F:oxidoreductase activity"/>
    <property type="evidence" value="ECO:0007669"/>
    <property type="project" value="UniProtKB-KW"/>
</dbReference>
<evidence type="ECO:0000313" key="5">
    <source>
        <dbReference type="EMBL" id="QFY63123.1"/>
    </source>
</evidence>
<evidence type="ECO:0000256" key="2">
    <source>
        <dbReference type="ARBA" id="ARBA00022630"/>
    </source>
</evidence>
<proteinExistence type="predicted"/>
<dbReference type="SUPFAM" id="SSF51206">
    <property type="entry name" value="cAMP-binding domain-like"/>
    <property type="match status" value="1"/>
</dbReference>
<dbReference type="InterPro" id="IPR050097">
    <property type="entry name" value="Ferredoxin-NADP_redctase_2"/>
</dbReference>
<keyword evidence="2" id="KW-0285">Flavoprotein</keyword>
<protein>
    <recommendedName>
        <fullName evidence="1">Thioredoxin reductase</fullName>
    </recommendedName>
</protein>
<dbReference type="Gene3D" id="2.60.120.10">
    <property type="entry name" value="Jelly Rolls"/>
    <property type="match status" value="1"/>
</dbReference>
<dbReference type="Pfam" id="PF07992">
    <property type="entry name" value="Pyr_redox_2"/>
    <property type="match status" value="1"/>
</dbReference>
<dbReference type="SUPFAM" id="SSF51905">
    <property type="entry name" value="FAD/NAD(P)-binding domain"/>
    <property type="match status" value="1"/>
</dbReference>
<evidence type="ECO:0000256" key="3">
    <source>
        <dbReference type="ARBA" id="ARBA00023002"/>
    </source>
</evidence>
<dbReference type="InterPro" id="IPR000595">
    <property type="entry name" value="cNMP-bd_dom"/>
</dbReference>
<sequence>MASSGSRDDQKFPVLDVKQVAVARRVSSAEPVSFQPGAAILAIGETNASSWLVLDGQLEVFSGTGLRAETPIVTLAAGQFSGEVSQLSARPSLVGARAGAGGCKAIPFDAAHVRALIVGSAEIGELVMRAFILRRVALIDSGASGSVLIGTPGSGQLVRLEGFLRRNGYPYIALDATSDAEGLALVQRLGIASSDLPIMVCPAGTVLKNPNEAAVARCLGITPTLGKGRVYDVAIVGAGPAGLAAAVYGGSEGLDVLVLEQAVAGGQAGASMRIENYLGFPTGITGQALMGRAFNQALKFGAEIALPLAVANLAAPENRTRGPFALTLSDGQTVSARTVVIASGARYRHPDIPMLADFQGSGVSYWVSPIEARLCGDEDVALIGGGNSAGQAVVYLAPQVRRLHLVVRRPLEETMSAYLIERIAALGNVDVHVGSEIVGITGDEQGKLSSSMIRDQASGVEKPLAVQHLFVFIGADPNTEWLPSRISVDNRGFIVTGEQPRGDIVGARPTLPLETSVPNVFAIGDIRAGSTKRVAAAVGEGAAVVSQIHEALKAFAGAAAAQEDRSLHPAR</sequence>
<dbReference type="InterPro" id="IPR014710">
    <property type="entry name" value="RmlC-like_jellyroll"/>
</dbReference>
<keyword evidence="3" id="KW-0560">Oxidoreductase</keyword>
<name>A0A5Q0CCI7_9HYPH</name>
<evidence type="ECO:0000256" key="1">
    <source>
        <dbReference type="ARBA" id="ARBA00018719"/>
    </source>
</evidence>
<accession>A0A5Q0CCI7</accession>
<dbReference type="PANTHER" id="PTHR48105">
    <property type="entry name" value="THIOREDOXIN REDUCTASE 1-RELATED-RELATED"/>
    <property type="match status" value="1"/>
</dbReference>
<dbReference type="AlphaFoldDB" id="A0A5Q0CCI7"/>
<dbReference type="Proteomes" id="UP000326881">
    <property type="component" value="Plasmid unnamed"/>
</dbReference>
<feature type="domain" description="Cyclic nucleotide-binding" evidence="4">
    <location>
        <begin position="26"/>
        <end position="134"/>
    </location>
</feature>
<gene>
    <name evidence="5" type="ORF">FZ934_22710</name>
</gene>
<evidence type="ECO:0000259" key="4">
    <source>
        <dbReference type="PROSITE" id="PS50042"/>
    </source>
</evidence>
<reference evidence="5 6" key="1">
    <citation type="submission" date="2019-08" db="EMBL/GenBank/DDBJ databases">
        <title>Prosopis cineraria nodule microbiome.</title>
        <authorList>
            <person name="Ali R."/>
            <person name="Chaluvadi S.R."/>
            <person name="Wang X."/>
        </authorList>
    </citation>
    <scope>NUCLEOTIDE SEQUENCE [LARGE SCALE GENOMIC DNA]</scope>
    <source>
        <strain evidence="5 6">BG7</strain>
        <plasmid evidence="5 6">unnamed</plasmid>
    </source>
</reference>
<keyword evidence="5" id="KW-0614">Plasmid</keyword>
<dbReference type="Gene3D" id="3.50.50.60">
    <property type="entry name" value="FAD/NAD(P)-binding domain"/>
    <property type="match status" value="2"/>
</dbReference>
<dbReference type="OrthoDB" id="9786503at2"/>
<dbReference type="PRINTS" id="PR00368">
    <property type="entry name" value="FADPNR"/>
</dbReference>
<geneLocation type="plasmid" evidence="5 6">
    <name>unnamed</name>
</geneLocation>
<dbReference type="EMBL" id="CP043499">
    <property type="protein sequence ID" value="QFY63123.1"/>
    <property type="molecule type" value="Genomic_DNA"/>
</dbReference>
<evidence type="ECO:0000313" key="6">
    <source>
        <dbReference type="Proteomes" id="UP000326881"/>
    </source>
</evidence>
<dbReference type="PROSITE" id="PS50042">
    <property type="entry name" value="CNMP_BINDING_3"/>
    <property type="match status" value="1"/>
</dbReference>
<dbReference type="CDD" id="cd00038">
    <property type="entry name" value="CAP_ED"/>
    <property type="match status" value="1"/>
</dbReference>